<gene>
    <name evidence="1" type="ORF">SAMN05216571_10547</name>
</gene>
<dbReference type="STRING" id="284577.SAMN05216571_10547"/>
<dbReference type="Gene3D" id="3.40.190.290">
    <property type="match status" value="1"/>
</dbReference>
<dbReference type="Proteomes" id="UP000198641">
    <property type="component" value="Unassembled WGS sequence"/>
</dbReference>
<evidence type="ECO:0008006" key="3">
    <source>
        <dbReference type="Google" id="ProtNLM"/>
    </source>
</evidence>
<dbReference type="EMBL" id="FNCI01000005">
    <property type="protein sequence ID" value="SDG14583.1"/>
    <property type="molecule type" value="Genomic_DNA"/>
</dbReference>
<evidence type="ECO:0000313" key="2">
    <source>
        <dbReference type="Proteomes" id="UP000198641"/>
    </source>
</evidence>
<sequence>MVAEDLAAGRLHPLLDAYRDTQVGTAISILRPETLLLPRRVRALIDYLVEHFP</sequence>
<keyword evidence="2" id="KW-1185">Reference proteome</keyword>
<protein>
    <recommendedName>
        <fullName evidence="3">LysR substrate binding domain-containing protein</fullName>
    </recommendedName>
</protein>
<accession>A0A1G7RUV0</accession>
<dbReference type="AlphaFoldDB" id="A0A1G7RUV0"/>
<evidence type="ECO:0000313" key="1">
    <source>
        <dbReference type="EMBL" id="SDG14583.1"/>
    </source>
</evidence>
<name>A0A1G7RUV0_9GAMM</name>
<reference evidence="1 2" key="1">
    <citation type="submission" date="2016-10" db="EMBL/GenBank/DDBJ databases">
        <authorList>
            <person name="de Groot N.N."/>
        </authorList>
    </citation>
    <scope>NUCLEOTIDE SEQUENCE [LARGE SCALE GENOMIC DNA]</scope>
    <source>
        <strain evidence="1 2">BH539</strain>
    </source>
</reference>
<organism evidence="1 2">
    <name type="scientific">Onishia taeanensis</name>
    <dbReference type="NCBI Taxonomy" id="284577"/>
    <lineage>
        <taxon>Bacteria</taxon>
        <taxon>Pseudomonadati</taxon>
        <taxon>Pseudomonadota</taxon>
        <taxon>Gammaproteobacteria</taxon>
        <taxon>Oceanospirillales</taxon>
        <taxon>Halomonadaceae</taxon>
        <taxon>Onishia</taxon>
    </lineage>
</organism>
<proteinExistence type="predicted"/>